<feature type="signal peptide" evidence="1">
    <location>
        <begin position="1"/>
        <end position="20"/>
    </location>
</feature>
<dbReference type="EMBL" id="JANDBC010000003">
    <property type="protein sequence ID" value="MCP9292812.1"/>
    <property type="molecule type" value="Genomic_DNA"/>
</dbReference>
<dbReference type="PANTHER" id="PTHR34406:SF1">
    <property type="entry name" value="PROTEIN YCEI"/>
    <property type="match status" value="1"/>
</dbReference>
<evidence type="ECO:0000256" key="1">
    <source>
        <dbReference type="SAM" id="SignalP"/>
    </source>
</evidence>
<feature type="chain" id="PRO_5040820293" evidence="1">
    <location>
        <begin position="21"/>
        <end position="181"/>
    </location>
</feature>
<organism evidence="3 4">
    <name type="scientific">Gracilimonas sediminicola</name>
    <dbReference type="NCBI Taxonomy" id="2952158"/>
    <lineage>
        <taxon>Bacteria</taxon>
        <taxon>Pseudomonadati</taxon>
        <taxon>Balneolota</taxon>
        <taxon>Balneolia</taxon>
        <taxon>Balneolales</taxon>
        <taxon>Balneolaceae</taxon>
        <taxon>Gracilimonas</taxon>
    </lineage>
</organism>
<dbReference type="RefSeq" id="WP_255135711.1">
    <property type="nucleotide sequence ID" value="NZ_JANDBC010000003.1"/>
</dbReference>
<dbReference type="Gene3D" id="2.40.128.110">
    <property type="entry name" value="Lipid/polyisoprenoid-binding, YceI-like"/>
    <property type="match status" value="1"/>
</dbReference>
<protein>
    <submittedName>
        <fullName evidence="3">YceI family protein</fullName>
    </submittedName>
</protein>
<evidence type="ECO:0000313" key="3">
    <source>
        <dbReference type="EMBL" id="MCP9292812.1"/>
    </source>
</evidence>
<accession>A0A9X2RH31</accession>
<reference evidence="3" key="1">
    <citation type="submission" date="2022-06" db="EMBL/GenBank/DDBJ databases">
        <title>Gracilimonas sp. CAU 1638 isolated from sea sediment.</title>
        <authorList>
            <person name="Kim W."/>
        </authorList>
    </citation>
    <scope>NUCLEOTIDE SEQUENCE</scope>
    <source>
        <strain evidence="3">CAU 1638</strain>
    </source>
</reference>
<dbReference type="Proteomes" id="UP001139125">
    <property type="component" value="Unassembled WGS sequence"/>
</dbReference>
<evidence type="ECO:0000313" key="4">
    <source>
        <dbReference type="Proteomes" id="UP001139125"/>
    </source>
</evidence>
<gene>
    <name evidence="3" type="ORF">NM125_14575</name>
</gene>
<keyword evidence="1" id="KW-0732">Signal</keyword>
<comment type="caution">
    <text evidence="3">The sequence shown here is derived from an EMBL/GenBank/DDBJ whole genome shotgun (WGS) entry which is preliminary data.</text>
</comment>
<proteinExistence type="predicted"/>
<sequence length="181" mass="20425">MKKLTTTLILIFGFIATASAQSYMTEEGTAIFHSRVPLHTFSGNSENLTGLINLSNNKVDFYIDLTTLETGIEKRDRDMKETLETKKFPFAEFFGELVSDFNPDTTAEQSVKVKGEFKIHGVSREVTIEGTLQMKPEGLLVKASWILRLEDYDIVPPSLLFVKVDQEQEIEIEALLKSVDD</sequence>
<dbReference type="SUPFAM" id="SSF101874">
    <property type="entry name" value="YceI-like"/>
    <property type="match status" value="1"/>
</dbReference>
<evidence type="ECO:0000259" key="2">
    <source>
        <dbReference type="SMART" id="SM00867"/>
    </source>
</evidence>
<name>A0A9X2RH31_9BACT</name>
<feature type="domain" description="Lipid/polyisoprenoid-binding YceI-like" evidence="2">
    <location>
        <begin position="22"/>
        <end position="177"/>
    </location>
</feature>
<dbReference type="AlphaFoldDB" id="A0A9X2RH31"/>
<dbReference type="InterPro" id="IPR007372">
    <property type="entry name" value="Lipid/polyisoprenoid-bd_YceI"/>
</dbReference>
<dbReference type="PANTHER" id="PTHR34406">
    <property type="entry name" value="PROTEIN YCEI"/>
    <property type="match status" value="1"/>
</dbReference>
<dbReference type="Pfam" id="PF04264">
    <property type="entry name" value="YceI"/>
    <property type="match status" value="1"/>
</dbReference>
<dbReference type="InterPro" id="IPR036761">
    <property type="entry name" value="TTHA0802/YceI-like_sf"/>
</dbReference>
<keyword evidence="4" id="KW-1185">Reference proteome</keyword>
<dbReference type="SMART" id="SM00867">
    <property type="entry name" value="YceI"/>
    <property type="match status" value="1"/>
</dbReference>